<accession>A0A160PH77</accession>
<dbReference type="EMBL" id="AP014809">
    <property type="protein sequence ID" value="BAU91171.1"/>
    <property type="molecule type" value="Genomic_DNA"/>
</dbReference>
<dbReference type="OrthoDB" id="8000237at2"/>
<gene>
    <name evidence="1" type="ORF">MPPM_2566</name>
</gene>
<proteinExistence type="predicted"/>
<dbReference type="Proteomes" id="UP000218288">
    <property type="component" value="Chromosome"/>
</dbReference>
<evidence type="ECO:0000313" key="1">
    <source>
        <dbReference type="EMBL" id="BAU91171.1"/>
    </source>
</evidence>
<dbReference type="AlphaFoldDB" id="A0A160PH77"/>
<evidence type="ECO:0000313" key="2">
    <source>
        <dbReference type="Proteomes" id="UP000218288"/>
    </source>
</evidence>
<reference evidence="1 2" key="1">
    <citation type="journal article" date="2016" name="Genome Announc.">
        <title>Complete Genome Sequence of Methylobacterium populi P-1M, Isolated from Pink-Pigmented Household Biofilm.</title>
        <authorList>
            <person name="Morohoshi T."/>
            <person name="Ikeda T."/>
        </authorList>
    </citation>
    <scope>NUCLEOTIDE SEQUENCE [LARGE SCALE GENOMIC DNA]</scope>
    <source>
        <strain evidence="1 2">P-1M</strain>
    </source>
</reference>
<sequence>MTARPASSYDEAVRLGRIDPAASAYGAHLRRKGVLRPLPEPVALLDTTPRDEANAVLAEVARDVLTRIRL</sequence>
<name>A0A160PH77_9HYPH</name>
<protein>
    <submittedName>
        <fullName evidence="1">Uncharacterized protein</fullName>
    </submittedName>
</protein>
<organism evidence="1 2">
    <name type="scientific">Methylorubrum populi</name>
    <dbReference type="NCBI Taxonomy" id="223967"/>
    <lineage>
        <taxon>Bacteria</taxon>
        <taxon>Pseudomonadati</taxon>
        <taxon>Pseudomonadota</taxon>
        <taxon>Alphaproteobacteria</taxon>
        <taxon>Hyphomicrobiales</taxon>
        <taxon>Methylobacteriaceae</taxon>
        <taxon>Methylorubrum</taxon>
    </lineage>
</organism>
<dbReference type="RefSeq" id="WP_096485377.1">
    <property type="nucleotide sequence ID" value="NZ_AP014809.1"/>
</dbReference>